<keyword evidence="4" id="KW-0813">Transport</keyword>
<keyword evidence="5" id="KW-1003">Cell membrane</keyword>
<keyword evidence="9" id="KW-0472">Membrane</keyword>
<keyword evidence="11" id="KW-0175">Coiled coil</keyword>
<dbReference type="Proteomes" id="UP000663623">
    <property type="component" value="Chromosome"/>
</dbReference>
<dbReference type="NCBIfam" id="TIGR02473">
    <property type="entry name" value="flagell_FliJ"/>
    <property type="match status" value="1"/>
</dbReference>
<comment type="similarity">
    <text evidence="2">Belongs to the FliJ family.</text>
</comment>
<dbReference type="Gene3D" id="1.10.287.1700">
    <property type="match status" value="1"/>
</dbReference>
<evidence type="ECO:0000256" key="10">
    <source>
        <dbReference type="ARBA" id="ARBA00023225"/>
    </source>
</evidence>
<evidence type="ECO:0000256" key="5">
    <source>
        <dbReference type="ARBA" id="ARBA00022475"/>
    </source>
</evidence>
<gene>
    <name evidence="12" type="ORF">CaldiYA01_04230</name>
</gene>
<evidence type="ECO:0000256" key="3">
    <source>
        <dbReference type="ARBA" id="ARBA00020392"/>
    </source>
</evidence>
<accession>A0ABN6E518</accession>
<keyword evidence="10" id="KW-1006">Bacterial flagellum protein export</keyword>
<dbReference type="InterPro" id="IPR053716">
    <property type="entry name" value="Flag_assembly_chemotaxis_eff"/>
</dbReference>
<evidence type="ECO:0000256" key="9">
    <source>
        <dbReference type="ARBA" id="ARBA00023136"/>
    </source>
</evidence>
<dbReference type="RefSeq" id="WP_207180845.1">
    <property type="nucleotide sequence ID" value="NZ_AP024480.1"/>
</dbReference>
<reference evidence="12 13" key="1">
    <citation type="submission" date="2021-02" db="EMBL/GenBank/DDBJ databases">
        <title>Nitrogen-fixing ability and nitrogen fixation related genes of thermophilic fermentative bacteria in the genus Caldicellulosiruptor.</title>
        <authorList>
            <person name="Chen Y."/>
            <person name="Nishihara A."/>
            <person name="Haruta S."/>
        </authorList>
    </citation>
    <scope>NUCLEOTIDE SEQUENCE [LARGE SCALE GENOMIC DNA]</scope>
    <source>
        <strain evidence="12 13">YA01</strain>
    </source>
</reference>
<dbReference type="EMBL" id="AP024480">
    <property type="protein sequence ID" value="BCS80463.1"/>
    <property type="molecule type" value="Genomic_DNA"/>
</dbReference>
<dbReference type="InterPro" id="IPR012823">
    <property type="entry name" value="Flagell_FliJ"/>
</dbReference>
<evidence type="ECO:0000256" key="6">
    <source>
        <dbReference type="ARBA" id="ARBA00022500"/>
    </source>
</evidence>
<sequence>MKRFRFEQLLKLKTQFEEIKKCDLARQNQILNEYVAKKVELEENAKKVKEDLKSLCLNGFSPQQMKVYFQFLSMLKKRMDVQNQLIYFQQIRVEEKKKEVVESMIEKKKFEKLKEKYLINLVNEIKQLENKELDRVVSYKIYKGIGDRSGRG</sequence>
<organism evidence="12 13">
    <name type="scientific">Caldicellulosiruptor diazotrophicus</name>
    <dbReference type="NCBI Taxonomy" id="2806205"/>
    <lineage>
        <taxon>Bacteria</taxon>
        <taxon>Bacillati</taxon>
        <taxon>Bacillota</taxon>
        <taxon>Bacillota incertae sedis</taxon>
        <taxon>Caldicellulosiruptorales</taxon>
        <taxon>Caldicellulosiruptoraceae</taxon>
        <taxon>Caldicellulosiruptor</taxon>
    </lineage>
</organism>
<dbReference type="Pfam" id="PF02050">
    <property type="entry name" value="FliJ"/>
    <property type="match status" value="1"/>
</dbReference>
<evidence type="ECO:0000256" key="1">
    <source>
        <dbReference type="ARBA" id="ARBA00004413"/>
    </source>
</evidence>
<keyword evidence="13" id="KW-1185">Reference proteome</keyword>
<evidence type="ECO:0000313" key="13">
    <source>
        <dbReference type="Proteomes" id="UP000663623"/>
    </source>
</evidence>
<evidence type="ECO:0000256" key="2">
    <source>
        <dbReference type="ARBA" id="ARBA00010004"/>
    </source>
</evidence>
<evidence type="ECO:0000313" key="12">
    <source>
        <dbReference type="EMBL" id="BCS80463.1"/>
    </source>
</evidence>
<protein>
    <recommendedName>
        <fullName evidence="3">Flagellar FliJ protein</fullName>
    </recommendedName>
</protein>
<evidence type="ECO:0000256" key="8">
    <source>
        <dbReference type="ARBA" id="ARBA00022927"/>
    </source>
</evidence>
<evidence type="ECO:0000256" key="11">
    <source>
        <dbReference type="SAM" id="Coils"/>
    </source>
</evidence>
<keyword evidence="6" id="KW-0145">Chemotaxis</keyword>
<proteinExistence type="inferred from homology"/>
<keyword evidence="8" id="KW-0653">Protein transport</keyword>
<feature type="coiled-coil region" evidence="11">
    <location>
        <begin position="24"/>
        <end position="58"/>
    </location>
</feature>
<keyword evidence="7" id="KW-1005">Bacterial flagellum biogenesis</keyword>
<evidence type="ECO:0000256" key="4">
    <source>
        <dbReference type="ARBA" id="ARBA00022448"/>
    </source>
</evidence>
<comment type="subcellular location">
    <subcellularLocation>
        <location evidence="1">Cell membrane</location>
        <topology evidence="1">Peripheral membrane protein</topology>
        <orientation evidence="1">Cytoplasmic side</orientation>
    </subcellularLocation>
</comment>
<evidence type="ECO:0000256" key="7">
    <source>
        <dbReference type="ARBA" id="ARBA00022795"/>
    </source>
</evidence>
<name>A0ABN6E518_9FIRM</name>